<accession>A0A8H7WGB7</accession>
<evidence type="ECO:0000256" key="1">
    <source>
        <dbReference type="ARBA" id="ARBA00004141"/>
    </source>
</evidence>
<evidence type="ECO:0000256" key="3">
    <source>
        <dbReference type="ARBA" id="ARBA00022448"/>
    </source>
</evidence>
<evidence type="ECO:0008006" key="13">
    <source>
        <dbReference type="Google" id="ProtNLM"/>
    </source>
</evidence>
<comment type="similarity">
    <text evidence="2 10">Belongs to the mitochondrial carrier (TC 2.A.29) family.</text>
</comment>
<feature type="repeat" description="Solcar" evidence="9">
    <location>
        <begin position="101"/>
        <end position="195"/>
    </location>
</feature>
<evidence type="ECO:0000256" key="7">
    <source>
        <dbReference type="ARBA" id="ARBA00022989"/>
    </source>
</evidence>
<evidence type="ECO:0000256" key="6">
    <source>
        <dbReference type="ARBA" id="ARBA00022792"/>
    </source>
</evidence>
<keyword evidence="4 9" id="KW-0812">Transmembrane</keyword>
<comment type="caution">
    <text evidence="11">The sequence shown here is derived from an EMBL/GenBank/DDBJ whole genome shotgun (WGS) entry which is preliminary data.</text>
</comment>
<protein>
    <recommendedName>
        <fullName evidence="13">Mitochondrial carrier</fullName>
    </recommendedName>
</protein>
<feature type="repeat" description="Solcar" evidence="9">
    <location>
        <begin position="212"/>
        <end position="327"/>
    </location>
</feature>
<organism evidence="11 12">
    <name type="scientific">Cadophora malorum</name>
    <dbReference type="NCBI Taxonomy" id="108018"/>
    <lineage>
        <taxon>Eukaryota</taxon>
        <taxon>Fungi</taxon>
        <taxon>Dikarya</taxon>
        <taxon>Ascomycota</taxon>
        <taxon>Pezizomycotina</taxon>
        <taxon>Leotiomycetes</taxon>
        <taxon>Helotiales</taxon>
        <taxon>Ploettnerulaceae</taxon>
        <taxon>Cadophora</taxon>
    </lineage>
</organism>
<feature type="repeat" description="Solcar" evidence="9">
    <location>
        <begin position="2"/>
        <end position="86"/>
    </location>
</feature>
<dbReference type="InterPro" id="IPR023395">
    <property type="entry name" value="MCP_dom_sf"/>
</dbReference>
<dbReference type="GO" id="GO:0016020">
    <property type="term" value="C:membrane"/>
    <property type="evidence" value="ECO:0007669"/>
    <property type="project" value="UniProtKB-SubCell"/>
</dbReference>
<comment type="subcellular location">
    <subcellularLocation>
        <location evidence="1">Membrane</location>
        <topology evidence="1">Multi-pass membrane protein</topology>
    </subcellularLocation>
</comment>
<keyword evidence="6" id="KW-0496">Mitochondrion</keyword>
<evidence type="ECO:0000256" key="10">
    <source>
        <dbReference type="RuleBase" id="RU000488"/>
    </source>
</evidence>
<dbReference type="Gene3D" id="1.50.40.10">
    <property type="entry name" value="Mitochondrial carrier domain"/>
    <property type="match status" value="1"/>
</dbReference>
<keyword evidence="7" id="KW-1133">Transmembrane helix</keyword>
<evidence type="ECO:0000313" key="11">
    <source>
        <dbReference type="EMBL" id="KAG4424379.1"/>
    </source>
</evidence>
<evidence type="ECO:0000313" key="12">
    <source>
        <dbReference type="Proteomes" id="UP000664132"/>
    </source>
</evidence>
<reference evidence="11" key="1">
    <citation type="submission" date="2021-02" db="EMBL/GenBank/DDBJ databases">
        <title>Genome sequence Cadophora malorum strain M34.</title>
        <authorList>
            <person name="Stefanovic E."/>
            <person name="Vu D."/>
            <person name="Scully C."/>
            <person name="Dijksterhuis J."/>
            <person name="Roader J."/>
            <person name="Houbraken J."/>
        </authorList>
    </citation>
    <scope>NUCLEOTIDE SEQUENCE</scope>
    <source>
        <strain evidence="11">M34</strain>
    </source>
</reference>
<dbReference type="AlphaFoldDB" id="A0A8H7WGB7"/>
<dbReference type="SUPFAM" id="SSF103506">
    <property type="entry name" value="Mitochondrial carrier"/>
    <property type="match status" value="1"/>
</dbReference>
<dbReference type="Pfam" id="PF00153">
    <property type="entry name" value="Mito_carr"/>
    <property type="match status" value="3"/>
</dbReference>
<proteinExistence type="inferred from homology"/>
<dbReference type="EMBL" id="JAFJYH010000021">
    <property type="protein sequence ID" value="KAG4424379.1"/>
    <property type="molecule type" value="Genomic_DNA"/>
</dbReference>
<dbReference type="InterPro" id="IPR018108">
    <property type="entry name" value="MCP_transmembrane"/>
</dbReference>
<keyword evidence="3 10" id="KW-0813">Transport</keyword>
<evidence type="ECO:0000256" key="5">
    <source>
        <dbReference type="ARBA" id="ARBA00022737"/>
    </source>
</evidence>
<dbReference type="OrthoDB" id="250329at2759"/>
<dbReference type="PROSITE" id="PS50920">
    <property type="entry name" value="SOLCAR"/>
    <property type="match status" value="3"/>
</dbReference>
<evidence type="ECO:0000256" key="4">
    <source>
        <dbReference type="ARBA" id="ARBA00022692"/>
    </source>
</evidence>
<keyword evidence="8 9" id="KW-0472">Membrane</keyword>
<keyword evidence="5" id="KW-0677">Repeat</keyword>
<evidence type="ECO:0000256" key="8">
    <source>
        <dbReference type="ARBA" id="ARBA00023136"/>
    </source>
</evidence>
<name>A0A8H7WGB7_9HELO</name>
<evidence type="ECO:0000256" key="9">
    <source>
        <dbReference type="PROSITE-ProRule" id="PRU00282"/>
    </source>
</evidence>
<dbReference type="Proteomes" id="UP000664132">
    <property type="component" value="Unassembled WGS sequence"/>
</dbReference>
<keyword evidence="6" id="KW-0999">Mitochondrion inner membrane</keyword>
<sequence length="339" mass="36223">MSTHTNVLLAGGFAAFTVDLLVYPLDTLKTRFQSPDYKKIYFDASKNAINRKVLFRGLYQGVGSVILITIPSSGAFFTSYEAAKTGLSKVTNSSTGKSLIPQPIVHSAASAIAELVSCFILTPAEVLKQNAQMIRRPVPVSGSAAKQAFQPSITMQALKQFNKPSQLFRGYTALAARNLPFTAMQFPMFEHLKETIKAHRKEKGTFTGSLMETAFTTAISAGSAGSVAAVITTPVDVVKTRIMLSAAGETTEAEAKKGVEKAKKDGQSLEKLAKKKGGTRKSGFAVAKEIMGESGVKGLFRGGLLRAAWTALGSGLYLGVYESGKDYLGGPDKRTEESE</sequence>
<dbReference type="PANTHER" id="PTHR45667">
    <property type="entry name" value="S-ADENOSYLMETHIONINE MITOCHONDRIAL CARRIER PROTEIN"/>
    <property type="match status" value="1"/>
</dbReference>
<keyword evidence="12" id="KW-1185">Reference proteome</keyword>
<gene>
    <name evidence="11" type="ORF">IFR04_002435</name>
</gene>
<evidence type="ECO:0000256" key="2">
    <source>
        <dbReference type="ARBA" id="ARBA00006375"/>
    </source>
</evidence>